<sequence>VCIVAKISEKQVLQSIEALELKINSLIEEKDRLYVEYQSLKEDNEDLLKELQLLQSQKERARTKAEDILQRINDIESSA</sequence>
<proteinExistence type="predicted"/>
<gene>
    <name evidence="2" type="ORF">METZ01_LOCUS94295</name>
</gene>
<feature type="non-terminal residue" evidence="2">
    <location>
        <position position="1"/>
    </location>
</feature>
<keyword evidence="1" id="KW-0175">Coiled coil</keyword>
<reference evidence="2" key="1">
    <citation type="submission" date="2018-05" db="EMBL/GenBank/DDBJ databases">
        <authorList>
            <person name="Lanie J.A."/>
            <person name="Ng W.-L."/>
            <person name="Kazmierczak K.M."/>
            <person name="Andrzejewski T.M."/>
            <person name="Davidsen T.M."/>
            <person name="Wayne K.J."/>
            <person name="Tettelin H."/>
            <person name="Glass J.I."/>
            <person name="Rusch D."/>
            <person name="Podicherti R."/>
            <person name="Tsui H.-C.T."/>
            <person name="Winkler M.E."/>
        </authorList>
    </citation>
    <scope>NUCLEOTIDE SEQUENCE</scope>
</reference>
<protein>
    <recommendedName>
        <fullName evidence="3">Cell division protein ZapB</fullName>
    </recommendedName>
</protein>
<feature type="coiled-coil region" evidence="1">
    <location>
        <begin position="9"/>
        <end position="78"/>
    </location>
</feature>
<dbReference type="Gene3D" id="1.20.5.340">
    <property type="match status" value="1"/>
</dbReference>
<dbReference type="AlphaFoldDB" id="A0A381VN07"/>
<evidence type="ECO:0008006" key="3">
    <source>
        <dbReference type="Google" id="ProtNLM"/>
    </source>
</evidence>
<evidence type="ECO:0000313" key="2">
    <source>
        <dbReference type="EMBL" id="SVA41441.1"/>
    </source>
</evidence>
<organism evidence="2">
    <name type="scientific">marine metagenome</name>
    <dbReference type="NCBI Taxonomy" id="408172"/>
    <lineage>
        <taxon>unclassified sequences</taxon>
        <taxon>metagenomes</taxon>
        <taxon>ecological metagenomes</taxon>
    </lineage>
</organism>
<dbReference type="EMBL" id="UINC01009236">
    <property type="protein sequence ID" value="SVA41441.1"/>
    <property type="molecule type" value="Genomic_DNA"/>
</dbReference>
<evidence type="ECO:0000256" key="1">
    <source>
        <dbReference type="SAM" id="Coils"/>
    </source>
</evidence>
<accession>A0A381VN07</accession>
<name>A0A381VN07_9ZZZZ</name>